<keyword evidence="1" id="KW-0614">Plasmid</keyword>
<evidence type="ECO:0000313" key="1">
    <source>
        <dbReference type="EMBL" id="QDS42713.1"/>
    </source>
</evidence>
<dbReference type="EMBL" id="CP042014">
    <property type="protein sequence ID" value="QDS42713.1"/>
    <property type="molecule type" value="Genomic_DNA"/>
</dbReference>
<organism evidence="1">
    <name type="scientific">Staphylococcus aureus</name>
    <dbReference type="NCBI Taxonomy" id="1280"/>
    <lineage>
        <taxon>Bacteria</taxon>
        <taxon>Bacillati</taxon>
        <taxon>Bacillota</taxon>
        <taxon>Bacilli</taxon>
        <taxon>Bacillales</taxon>
        <taxon>Staphylococcaceae</taxon>
        <taxon>Staphylococcus</taxon>
    </lineage>
</organism>
<sequence length="371" mass="41793">MRKIITPPLNDENLSRINSNFEELFKSVDNTVGAIAGRIWDEIVTENTINLETPVDTTAELTNKDKKNTIRYVKSEQKLYVYNGTKWIPFEEANYDPYQQFKKELDAAVDQYKTDLTSQLNLSKQELNDLNTSIKTSLNTINTNAINTVTQLKNDVSNLKATFESDYTTKDKAFNDNYTSKLASFDANYTTKLNTFNSNSTTKITDFNNNYTAKLNAFNTNYDSKVTTLNTTIANATKTVTDIKTSVESIRNDVVNKKTNGIVEILEGDNYYITKYENGLAELNFTYAYTATNTKSTSNFYYYDIDGIRLPAGISFKKVFSTSVSVLGNGYLTGGTSKDAVGTNMNVRVWSYRDVSGTSWTIQISVLGKYK</sequence>
<accession>A0A517JRC6</accession>
<gene>
    <name evidence="1" type="ORF">FP479_14155</name>
</gene>
<proteinExistence type="predicted"/>
<reference evidence="1" key="1">
    <citation type="submission" date="2019-07" db="EMBL/GenBank/DDBJ databases">
        <title>Comparative genomics of plasmid bearing Staphylococcus aureus strains isolated from various retail meats.</title>
        <authorList>
            <person name="Neyaz L."/>
            <person name="Karki A.B."/>
            <person name="Fakhr M.K."/>
        </authorList>
    </citation>
    <scope>NUCLEOTIDE SEQUENCE</scope>
    <source>
        <strain evidence="1">B3-4A</strain>
        <plasmid evidence="1">pSALNBL118</plasmid>
    </source>
</reference>
<dbReference type="Gene3D" id="1.20.5.1230">
    <property type="entry name" value="Apolipoprotein A-I"/>
    <property type="match status" value="1"/>
</dbReference>
<protein>
    <submittedName>
        <fullName evidence="1">Uncharacterized protein</fullName>
    </submittedName>
</protein>
<dbReference type="RefSeq" id="WP_145377477.1">
    <property type="nucleotide sequence ID" value="NZ_CP042014.1"/>
</dbReference>
<geneLocation type="plasmid" evidence="1">
    <name>pSALNBL118</name>
</geneLocation>
<name>A0A517JRC6_STAAU</name>
<dbReference type="AlphaFoldDB" id="A0A517JRC6"/>